<proteinExistence type="predicted"/>
<keyword evidence="1" id="KW-0472">Membrane</keyword>
<feature type="transmembrane region" description="Helical" evidence="1">
    <location>
        <begin position="61"/>
        <end position="86"/>
    </location>
</feature>
<dbReference type="OrthoDB" id="3044561at2759"/>
<gene>
    <name evidence="3" type="ORF">M413DRAFT_120929</name>
</gene>
<evidence type="ECO:0000313" key="4">
    <source>
        <dbReference type="Proteomes" id="UP000053424"/>
    </source>
</evidence>
<reference evidence="4" key="2">
    <citation type="submission" date="2015-01" db="EMBL/GenBank/DDBJ databases">
        <title>Evolutionary Origins and Diversification of the Mycorrhizal Mutualists.</title>
        <authorList>
            <consortium name="DOE Joint Genome Institute"/>
            <consortium name="Mycorrhizal Genomics Consortium"/>
            <person name="Kohler A."/>
            <person name="Kuo A."/>
            <person name="Nagy L.G."/>
            <person name="Floudas D."/>
            <person name="Copeland A."/>
            <person name="Barry K.W."/>
            <person name="Cichocki N."/>
            <person name="Veneault-Fourrey C."/>
            <person name="LaButti K."/>
            <person name="Lindquist E.A."/>
            <person name="Lipzen A."/>
            <person name="Lundell T."/>
            <person name="Morin E."/>
            <person name="Murat C."/>
            <person name="Riley R."/>
            <person name="Ohm R."/>
            <person name="Sun H."/>
            <person name="Tunlid A."/>
            <person name="Henrissat B."/>
            <person name="Grigoriev I.V."/>
            <person name="Hibbett D.S."/>
            <person name="Martin F."/>
        </authorList>
    </citation>
    <scope>NUCLEOTIDE SEQUENCE [LARGE SCALE GENOMIC DNA]</scope>
    <source>
        <strain evidence="4">h7</strain>
    </source>
</reference>
<evidence type="ECO:0000259" key="2">
    <source>
        <dbReference type="Pfam" id="PF20151"/>
    </source>
</evidence>
<sequence length="280" mass="31484">MYETTSRVGFLSIVNAFQALIIYYLHGTIVASLLCLVIDYTSTCKFEVNHIWRRPKVLVSFLYLFSRYTGLITMIAHFVLVHKLLAHAPVPLKICRNWFLVFLASCAIQVLVLDSILFLRAYALYKKNPKVFLLTIPIILQFVIAAILITLKFSNENVFNHQCDLQTVPFDVVYLAISVVLAHGALWLVTFVQRKVAGGEAAVVKLVVHEGAWIFVLLLAIVAGIFPYSYASRVGNPTIIFGLPTTMISIASCRIIMNMRRLKVEPRGSNAEDLELKLPP</sequence>
<organism evidence="3 4">
    <name type="scientific">Hebeloma cylindrosporum</name>
    <dbReference type="NCBI Taxonomy" id="76867"/>
    <lineage>
        <taxon>Eukaryota</taxon>
        <taxon>Fungi</taxon>
        <taxon>Dikarya</taxon>
        <taxon>Basidiomycota</taxon>
        <taxon>Agaricomycotina</taxon>
        <taxon>Agaricomycetes</taxon>
        <taxon>Agaricomycetidae</taxon>
        <taxon>Agaricales</taxon>
        <taxon>Agaricineae</taxon>
        <taxon>Hymenogastraceae</taxon>
        <taxon>Hebeloma</taxon>
    </lineage>
</organism>
<keyword evidence="4" id="KW-1185">Reference proteome</keyword>
<feature type="transmembrane region" description="Helical" evidence="1">
    <location>
        <begin position="98"/>
        <end position="119"/>
    </location>
</feature>
<dbReference type="Pfam" id="PF20151">
    <property type="entry name" value="DUF6533"/>
    <property type="match status" value="1"/>
</dbReference>
<dbReference type="AlphaFoldDB" id="A0A0C3CGB5"/>
<feature type="domain" description="DUF6533" evidence="2">
    <location>
        <begin position="29"/>
        <end position="72"/>
    </location>
</feature>
<feature type="transmembrane region" description="Helical" evidence="1">
    <location>
        <begin position="20"/>
        <end position="40"/>
    </location>
</feature>
<dbReference type="EMBL" id="KN831777">
    <property type="protein sequence ID" value="KIM42631.1"/>
    <property type="molecule type" value="Genomic_DNA"/>
</dbReference>
<keyword evidence="1" id="KW-0812">Transmembrane</keyword>
<dbReference type="Proteomes" id="UP000053424">
    <property type="component" value="Unassembled WGS sequence"/>
</dbReference>
<keyword evidence="1" id="KW-1133">Transmembrane helix</keyword>
<feature type="transmembrane region" description="Helical" evidence="1">
    <location>
        <begin position="212"/>
        <end position="231"/>
    </location>
</feature>
<feature type="transmembrane region" description="Helical" evidence="1">
    <location>
        <begin position="237"/>
        <end position="257"/>
    </location>
</feature>
<accession>A0A0C3CGB5</accession>
<feature type="transmembrane region" description="Helical" evidence="1">
    <location>
        <begin position="173"/>
        <end position="192"/>
    </location>
</feature>
<reference evidence="3 4" key="1">
    <citation type="submission" date="2014-04" db="EMBL/GenBank/DDBJ databases">
        <authorList>
            <consortium name="DOE Joint Genome Institute"/>
            <person name="Kuo A."/>
            <person name="Gay G."/>
            <person name="Dore J."/>
            <person name="Kohler A."/>
            <person name="Nagy L.G."/>
            <person name="Floudas D."/>
            <person name="Copeland A."/>
            <person name="Barry K.W."/>
            <person name="Cichocki N."/>
            <person name="Veneault-Fourrey C."/>
            <person name="LaButti K."/>
            <person name="Lindquist E.A."/>
            <person name="Lipzen A."/>
            <person name="Lundell T."/>
            <person name="Morin E."/>
            <person name="Murat C."/>
            <person name="Sun H."/>
            <person name="Tunlid A."/>
            <person name="Henrissat B."/>
            <person name="Grigoriev I.V."/>
            <person name="Hibbett D.S."/>
            <person name="Martin F."/>
            <person name="Nordberg H.P."/>
            <person name="Cantor M.N."/>
            <person name="Hua S.X."/>
        </authorList>
    </citation>
    <scope>NUCLEOTIDE SEQUENCE [LARGE SCALE GENOMIC DNA]</scope>
    <source>
        <strain evidence="4">h7</strain>
    </source>
</reference>
<name>A0A0C3CGB5_HEBCY</name>
<feature type="transmembrane region" description="Helical" evidence="1">
    <location>
        <begin position="131"/>
        <end position="153"/>
    </location>
</feature>
<dbReference type="HOGENOM" id="CLU_035509_10_0_1"/>
<evidence type="ECO:0000256" key="1">
    <source>
        <dbReference type="SAM" id="Phobius"/>
    </source>
</evidence>
<dbReference type="InterPro" id="IPR045340">
    <property type="entry name" value="DUF6533"/>
</dbReference>
<protein>
    <recommendedName>
        <fullName evidence="2">DUF6533 domain-containing protein</fullName>
    </recommendedName>
</protein>
<evidence type="ECO:0000313" key="3">
    <source>
        <dbReference type="EMBL" id="KIM42631.1"/>
    </source>
</evidence>